<dbReference type="InterPro" id="IPR036390">
    <property type="entry name" value="WH_DNA-bd_sf"/>
</dbReference>
<dbReference type="InterPro" id="IPR000524">
    <property type="entry name" value="Tscrpt_reg_HTH_GntR"/>
</dbReference>
<proteinExistence type="predicted"/>
<dbReference type="PANTHER" id="PTHR43537">
    <property type="entry name" value="TRANSCRIPTIONAL REGULATOR, GNTR FAMILY"/>
    <property type="match status" value="1"/>
</dbReference>
<evidence type="ECO:0000313" key="6">
    <source>
        <dbReference type="Proteomes" id="UP000198327"/>
    </source>
</evidence>
<name>A0A239LUR4_9NOCA</name>
<dbReference type="InterPro" id="IPR036388">
    <property type="entry name" value="WH-like_DNA-bd_sf"/>
</dbReference>
<evidence type="ECO:0000256" key="1">
    <source>
        <dbReference type="ARBA" id="ARBA00023015"/>
    </source>
</evidence>
<dbReference type="SMART" id="SM00345">
    <property type="entry name" value="HTH_GNTR"/>
    <property type="match status" value="1"/>
</dbReference>
<organism evidence="5 6">
    <name type="scientific">Rhodococcoides kyotonense</name>
    <dbReference type="NCBI Taxonomy" id="398843"/>
    <lineage>
        <taxon>Bacteria</taxon>
        <taxon>Bacillati</taxon>
        <taxon>Actinomycetota</taxon>
        <taxon>Actinomycetes</taxon>
        <taxon>Mycobacteriales</taxon>
        <taxon>Nocardiaceae</taxon>
        <taxon>Rhodococcoides</taxon>
    </lineage>
</organism>
<evidence type="ECO:0000256" key="3">
    <source>
        <dbReference type="ARBA" id="ARBA00023163"/>
    </source>
</evidence>
<dbReference type="GO" id="GO:0003677">
    <property type="term" value="F:DNA binding"/>
    <property type="evidence" value="ECO:0007669"/>
    <property type="project" value="UniProtKB-KW"/>
</dbReference>
<keyword evidence="3" id="KW-0804">Transcription</keyword>
<gene>
    <name evidence="5" type="ORF">SAMN05421642_11489</name>
</gene>
<evidence type="ECO:0000256" key="2">
    <source>
        <dbReference type="ARBA" id="ARBA00023125"/>
    </source>
</evidence>
<dbReference type="InterPro" id="IPR008920">
    <property type="entry name" value="TF_FadR/GntR_C"/>
</dbReference>
<dbReference type="Gene3D" id="1.10.10.10">
    <property type="entry name" value="Winged helix-like DNA-binding domain superfamily/Winged helix DNA-binding domain"/>
    <property type="match status" value="1"/>
</dbReference>
<keyword evidence="2 5" id="KW-0238">DNA-binding</keyword>
<sequence length="232" mass="25353">MASIAKNDGETNVQQVQRSSLISQVTAQLRDEIVSKRWPVGSRIPTESELCEMTGTGRNTVREAVQALVHAGMVERRQGSGTFVLATSDLGGTLGKYFADALDRDVTELRRALEVTAAILAAERRDDEDIRALTEALANRNQSMRTGVTAESIAVDALFHRAIVAASHNTVYLEFYDSLLPVIQQAMLHHLIAHDLNYDAEHDALVDAIVDGDADRAGEAARVLFDELVRAD</sequence>
<dbReference type="AlphaFoldDB" id="A0A239LUR4"/>
<keyword evidence="1" id="KW-0805">Transcription regulation</keyword>
<dbReference type="STRING" id="398843.A3K89_15585"/>
<dbReference type="SUPFAM" id="SSF46785">
    <property type="entry name" value="Winged helix' DNA-binding domain"/>
    <property type="match status" value="1"/>
</dbReference>
<dbReference type="Pfam" id="PF07729">
    <property type="entry name" value="FCD"/>
    <property type="match status" value="1"/>
</dbReference>
<dbReference type="Proteomes" id="UP000198327">
    <property type="component" value="Unassembled WGS sequence"/>
</dbReference>
<dbReference type="SUPFAM" id="SSF48008">
    <property type="entry name" value="GntR ligand-binding domain-like"/>
    <property type="match status" value="1"/>
</dbReference>
<dbReference type="EMBL" id="FZOW01000014">
    <property type="protein sequence ID" value="SNT33702.1"/>
    <property type="molecule type" value="Genomic_DNA"/>
</dbReference>
<evidence type="ECO:0000259" key="4">
    <source>
        <dbReference type="PROSITE" id="PS50949"/>
    </source>
</evidence>
<dbReference type="Gene3D" id="1.20.120.530">
    <property type="entry name" value="GntR ligand-binding domain-like"/>
    <property type="match status" value="1"/>
</dbReference>
<evidence type="ECO:0000313" key="5">
    <source>
        <dbReference type="EMBL" id="SNT33702.1"/>
    </source>
</evidence>
<dbReference type="GO" id="GO:0003700">
    <property type="term" value="F:DNA-binding transcription factor activity"/>
    <property type="evidence" value="ECO:0007669"/>
    <property type="project" value="InterPro"/>
</dbReference>
<reference evidence="6" key="1">
    <citation type="submission" date="2017-06" db="EMBL/GenBank/DDBJ databases">
        <authorList>
            <person name="Varghese N."/>
            <person name="Submissions S."/>
        </authorList>
    </citation>
    <scope>NUCLEOTIDE SEQUENCE [LARGE SCALE GENOMIC DNA]</scope>
    <source>
        <strain evidence="6">JCM 23211</strain>
    </source>
</reference>
<dbReference type="Pfam" id="PF00392">
    <property type="entry name" value="GntR"/>
    <property type="match status" value="1"/>
</dbReference>
<protein>
    <submittedName>
        <fullName evidence="5">DNA-binding transcriptional regulator, FadR family</fullName>
    </submittedName>
</protein>
<dbReference type="PROSITE" id="PS50949">
    <property type="entry name" value="HTH_GNTR"/>
    <property type="match status" value="1"/>
</dbReference>
<dbReference type="SMART" id="SM00895">
    <property type="entry name" value="FCD"/>
    <property type="match status" value="1"/>
</dbReference>
<dbReference type="CDD" id="cd07377">
    <property type="entry name" value="WHTH_GntR"/>
    <property type="match status" value="1"/>
</dbReference>
<accession>A0A239LUR4</accession>
<dbReference type="PANTHER" id="PTHR43537:SF47">
    <property type="entry name" value="REGULATORY PROTEIN GNTR HTH"/>
    <property type="match status" value="1"/>
</dbReference>
<keyword evidence="6" id="KW-1185">Reference proteome</keyword>
<feature type="domain" description="HTH gntR-type" evidence="4">
    <location>
        <begin position="19"/>
        <end position="87"/>
    </location>
</feature>
<dbReference type="PRINTS" id="PR00035">
    <property type="entry name" value="HTHGNTR"/>
</dbReference>
<dbReference type="InterPro" id="IPR011711">
    <property type="entry name" value="GntR_C"/>
</dbReference>